<dbReference type="RefSeq" id="WP_124871668.1">
    <property type="nucleotide sequence ID" value="NZ_RQJO01000007.1"/>
</dbReference>
<evidence type="ECO:0000313" key="1">
    <source>
        <dbReference type="EMBL" id="RRB07184.1"/>
    </source>
</evidence>
<name>A0A3P1C2Z7_9BACT</name>
<protein>
    <submittedName>
        <fullName evidence="1">Uncharacterized protein</fullName>
    </submittedName>
</protein>
<proteinExistence type="predicted"/>
<sequence length="97" mass="11394">MLSQCEYNLLPLPTRAELLWQHGQHLMDRQSPPFTVSLYLIGDFFVEAYFSESNYYKGNHELLHLFALRMKASRKSGHSHPFEPYLDQIDLNLPIQV</sequence>
<dbReference type="OrthoDB" id="886340at2"/>
<gene>
    <name evidence="1" type="ORF">EHT25_05220</name>
</gene>
<dbReference type="Proteomes" id="UP000271925">
    <property type="component" value="Unassembled WGS sequence"/>
</dbReference>
<dbReference type="AlphaFoldDB" id="A0A3P1C2Z7"/>
<keyword evidence="2" id="KW-1185">Reference proteome</keyword>
<reference evidence="1 2" key="1">
    <citation type="submission" date="2018-11" db="EMBL/GenBank/DDBJ databases">
        <authorList>
            <person name="Zhou Z."/>
            <person name="Wang G."/>
        </authorList>
    </citation>
    <scope>NUCLEOTIDE SEQUENCE [LARGE SCALE GENOMIC DNA]</scope>
    <source>
        <strain evidence="1 2">KCTC52004</strain>
    </source>
</reference>
<accession>A0A3P1C2Z7</accession>
<organism evidence="1 2">
    <name type="scientific">Larkinella rosea</name>
    <dbReference type="NCBI Taxonomy" id="2025312"/>
    <lineage>
        <taxon>Bacteria</taxon>
        <taxon>Pseudomonadati</taxon>
        <taxon>Bacteroidota</taxon>
        <taxon>Cytophagia</taxon>
        <taxon>Cytophagales</taxon>
        <taxon>Spirosomataceae</taxon>
        <taxon>Larkinella</taxon>
    </lineage>
</organism>
<comment type="caution">
    <text evidence="1">The sequence shown here is derived from an EMBL/GenBank/DDBJ whole genome shotgun (WGS) entry which is preliminary data.</text>
</comment>
<dbReference type="EMBL" id="RQJO01000007">
    <property type="protein sequence ID" value="RRB07184.1"/>
    <property type="molecule type" value="Genomic_DNA"/>
</dbReference>
<evidence type="ECO:0000313" key="2">
    <source>
        <dbReference type="Proteomes" id="UP000271925"/>
    </source>
</evidence>